<dbReference type="Proteomes" id="UP000198718">
    <property type="component" value="Unassembled WGS sequence"/>
</dbReference>
<dbReference type="Pfam" id="PF14437">
    <property type="entry name" value="MafB19-deam"/>
    <property type="match status" value="1"/>
</dbReference>
<reference evidence="10 11" key="1">
    <citation type="submission" date="2016-10" db="EMBL/GenBank/DDBJ databases">
        <authorList>
            <person name="de Groot N.N."/>
        </authorList>
    </citation>
    <scope>NUCLEOTIDE SEQUENCE [LARGE SCALE GENOMIC DNA]</scope>
    <source>
        <strain evidence="10 11">DSM 18346</strain>
    </source>
</reference>
<evidence type="ECO:0000256" key="4">
    <source>
        <dbReference type="ARBA" id="ARBA00022723"/>
    </source>
</evidence>
<dbReference type="FunFam" id="3.40.140.10:FF:000005">
    <property type="entry name" value="tRNA-specific adenosine deaminase"/>
    <property type="match status" value="1"/>
</dbReference>
<dbReference type="CDD" id="cd01285">
    <property type="entry name" value="nucleoside_deaminase"/>
    <property type="match status" value="1"/>
</dbReference>
<dbReference type="InterPro" id="IPR016193">
    <property type="entry name" value="Cytidine_deaminase-like"/>
</dbReference>
<dbReference type="AlphaFoldDB" id="A0A1G9IXE7"/>
<feature type="binding site" evidence="8">
    <location>
        <position position="51"/>
    </location>
    <ligand>
        <name>Zn(2+)</name>
        <dbReference type="ChEBI" id="CHEBI:29105"/>
        <note>catalytic</note>
    </ligand>
</feature>
<feature type="active site" description="Proton donor" evidence="8">
    <location>
        <position position="53"/>
    </location>
</feature>
<sequence length="153" mass="16860">MDEYYMKLALEEAKKAYDKGEVPIGAIVVRRGEIIGRGHNLREELRDATAHAEIIAIQRACEKAGGWRLTDTVLYVTIEPCPMCSGAILQSRIERVVIGAMDSKSGACGSVVNLLSNKGFNHQTEITTGVLEEEASTIMKEFFKSLRNSRTKG</sequence>
<keyword evidence="11" id="KW-1185">Reference proteome</keyword>
<feature type="binding site" evidence="8">
    <location>
        <position position="84"/>
    </location>
    <ligand>
        <name>Zn(2+)</name>
        <dbReference type="ChEBI" id="CHEBI:29105"/>
        <note>catalytic</note>
    </ligand>
</feature>
<dbReference type="STRING" id="393762.SAMN05660472_02966"/>
<dbReference type="PANTHER" id="PTHR11079">
    <property type="entry name" value="CYTOSINE DEAMINASE FAMILY MEMBER"/>
    <property type="match status" value="1"/>
</dbReference>
<dbReference type="PANTHER" id="PTHR11079:SF202">
    <property type="entry name" value="TRNA-SPECIFIC ADENOSINE DEAMINASE"/>
    <property type="match status" value="1"/>
</dbReference>
<evidence type="ECO:0000256" key="7">
    <source>
        <dbReference type="ARBA" id="ARBA00048045"/>
    </source>
</evidence>
<comment type="cofactor">
    <cofactor evidence="8">
        <name>Zn(2+)</name>
        <dbReference type="ChEBI" id="CHEBI:29105"/>
    </cofactor>
    <text evidence="8">Binds 1 zinc ion per subunit.</text>
</comment>
<evidence type="ECO:0000256" key="5">
    <source>
        <dbReference type="ARBA" id="ARBA00022801"/>
    </source>
</evidence>
<dbReference type="EC" id="3.5.4.33" evidence="8"/>
<dbReference type="PROSITE" id="PS51747">
    <property type="entry name" value="CYT_DCMP_DEAMINASES_2"/>
    <property type="match status" value="1"/>
</dbReference>
<dbReference type="GO" id="GO:0002100">
    <property type="term" value="P:tRNA wobble adenosine to inosine editing"/>
    <property type="evidence" value="ECO:0007669"/>
    <property type="project" value="UniProtKB-UniRule"/>
</dbReference>
<dbReference type="OrthoDB" id="9802676at2"/>
<organism evidence="10 11">
    <name type="scientific">Natronincola ferrireducens</name>
    <dbReference type="NCBI Taxonomy" id="393762"/>
    <lineage>
        <taxon>Bacteria</taxon>
        <taxon>Bacillati</taxon>
        <taxon>Bacillota</taxon>
        <taxon>Clostridia</taxon>
        <taxon>Peptostreptococcales</taxon>
        <taxon>Natronincolaceae</taxon>
        <taxon>Natronincola</taxon>
    </lineage>
</organism>
<dbReference type="InterPro" id="IPR058535">
    <property type="entry name" value="MafB19-deam"/>
</dbReference>
<protein>
    <recommendedName>
        <fullName evidence="8">tRNA-specific adenosine deaminase</fullName>
        <ecNumber evidence="8">3.5.4.33</ecNumber>
    </recommendedName>
</protein>
<feature type="binding site" evidence="8">
    <location>
        <position position="81"/>
    </location>
    <ligand>
        <name>Zn(2+)</name>
        <dbReference type="ChEBI" id="CHEBI:29105"/>
        <note>catalytic</note>
    </ligand>
</feature>
<dbReference type="EMBL" id="FNFP01000014">
    <property type="protein sequence ID" value="SDL29897.1"/>
    <property type="molecule type" value="Genomic_DNA"/>
</dbReference>
<dbReference type="GO" id="GO:0008270">
    <property type="term" value="F:zinc ion binding"/>
    <property type="evidence" value="ECO:0007669"/>
    <property type="project" value="UniProtKB-UniRule"/>
</dbReference>
<dbReference type="InterPro" id="IPR028883">
    <property type="entry name" value="tRNA_aden_deaminase"/>
</dbReference>
<evidence type="ECO:0000256" key="8">
    <source>
        <dbReference type="HAMAP-Rule" id="MF_00972"/>
    </source>
</evidence>
<evidence type="ECO:0000256" key="2">
    <source>
        <dbReference type="ARBA" id="ARBA00011738"/>
    </source>
</evidence>
<gene>
    <name evidence="8" type="primary">tadA</name>
    <name evidence="10" type="ORF">SAMN05660472_02966</name>
</gene>
<evidence type="ECO:0000313" key="11">
    <source>
        <dbReference type="Proteomes" id="UP000198718"/>
    </source>
</evidence>
<dbReference type="PROSITE" id="PS00903">
    <property type="entry name" value="CYT_DCMP_DEAMINASES_1"/>
    <property type="match status" value="1"/>
</dbReference>
<evidence type="ECO:0000313" key="10">
    <source>
        <dbReference type="EMBL" id="SDL29897.1"/>
    </source>
</evidence>
<feature type="domain" description="CMP/dCMP-type deaminase" evidence="9">
    <location>
        <begin position="1"/>
        <end position="111"/>
    </location>
</feature>
<dbReference type="HAMAP" id="MF_00972">
    <property type="entry name" value="tRNA_aden_deaminase"/>
    <property type="match status" value="1"/>
</dbReference>
<evidence type="ECO:0000256" key="1">
    <source>
        <dbReference type="ARBA" id="ARBA00010669"/>
    </source>
</evidence>
<comment type="catalytic activity">
    <reaction evidence="7 8">
        <text>adenosine(34) in tRNA + H2O + H(+) = inosine(34) in tRNA + NH4(+)</text>
        <dbReference type="Rhea" id="RHEA:43168"/>
        <dbReference type="Rhea" id="RHEA-COMP:10373"/>
        <dbReference type="Rhea" id="RHEA-COMP:10374"/>
        <dbReference type="ChEBI" id="CHEBI:15377"/>
        <dbReference type="ChEBI" id="CHEBI:15378"/>
        <dbReference type="ChEBI" id="CHEBI:28938"/>
        <dbReference type="ChEBI" id="CHEBI:74411"/>
        <dbReference type="ChEBI" id="CHEBI:82852"/>
        <dbReference type="EC" id="3.5.4.33"/>
    </reaction>
</comment>
<dbReference type="GO" id="GO:0052717">
    <property type="term" value="F:tRNA-specific adenosine-34 deaminase activity"/>
    <property type="evidence" value="ECO:0007669"/>
    <property type="project" value="UniProtKB-UniRule"/>
</dbReference>
<evidence type="ECO:0000256" key="6">
    <source>
        <dbReference type="ARBA" id="ARBA00022833"/>
    </source>
</evidence>
<dbReference type="NCBIfam" id="NF008113">
    <property type="entry name" value="PRK10860.1"/>
    <property type="match status" value="1"/>
</dbReference>
<comment type="similarity">
    <text evidence="1">Belongs to the cytidine and deoxycytidylate deaminase family. ADAT2 subfamily.</text>
</comment>
<comment type="function">
    <text evidence="8">Catalyzes the deamination of adenosine to inosine at the wobble position 34 of tRNA(Arg2).</text>
</comment>
<proteinExistence type="inferred from homology"/>
<dbReference type="SUPFAM" id="SSF53927">
    <property type="entry name" value="Cytidine deaminase-like"/>
    <property type="match status" value="1"/>
</dbReference>
<comment type="subunit">
    <text evidence="2 8">Homodimer.</text>
</comment>
<dbReference type="Gene3D" id="3.40.140.10">
    <property type="entry name" value="Cytidine Deaminase, domain 2"/>
    <property type="match status" value="1"/>
</dbReference>
<dbReference type="InterPro" id="IPR002125">
    <property type="entry name" value="CMP_dCMP_dom"/>
</dbReference>
<evidence type="ECO:0000259" key="9">
    <source>
        <dbReference type="PROSITE" id="PS51747"/>
    </source>
</evidence>
<dbReference type="InterPro" id="IPR016192">
    <property type="entry name" value="APOBEC/CMP_deaminase_Zn-bd"/>
</dbReference>
<keyword evidence="5 8" id="KW-0378">Hydrolase</keyword>
<evidence type="ECO:0000256" key="3">
    <source>
        <dbReference type="ARBA" id="ARBA00022694"/>
    </source>
</evidence>
<name>A0A1G9IXE7_9FIRM</name>
<accession>A0A1G9IXE7</accession>
<keyword evidence="4 8" id="KW-0479">Metal-binding</keyword>
<keyword evidence="3 8" id="KW-0819">tRNA processing</keyword>
<keyword evidence="6 8" id="KW-0862">Zinc</keyword>